<evidence type="ECO:0000313" key="2">
    <source>
        <dbReference type="Proteomes" id="UP000076502"/>
    </source>
</evidence>
<name>A0A154PQ46_DUFNO</name>
<protein>
    <submittedName>
        <fullName evidence="1">Uncharacterized protein</fullName>
    </submittedName>
</protein>
<evidence type="ECO:0000313" key="1">
    <source>
        <dbReference type="EMBL" id="KZC14035.1"/>
    </source>
</evidence>
<gene>
    <name evidence="1" type="ORF">WN55_06467</name>
</gene>
<dbReference type="Proteomes" id="UP000076502">
    <property type="component" value="Unassembled WGS sequence"/>
</dbReference>
<reference evidence="1 2" key="1">
    <citation type="submission" date="2015-07" db="EMBL/GenBank/DDBJ databases">
        <title>The genome of Dufourea novaeangliae.</title>
        <authorList>
            <person name="Pan H."/>
            <person name="Kapheim K."/>
        </authorList>
    </citation>
    <scope>NUCLEOTIDE SEQUENCE [LARGE SCALE GENOMIC DNA]</scope>
    <source>
        <strain evidence="1">0120121106</strain>
        <tissue evidence="1">Whole body</tissue>
    </source>
</reference>
<proteinExistence type="predicted"/>
<organism evidence="1 2">
    <name type="scientific">Dufourea novaeangliae</name>
    <name type="common">Sweat bee</name>
    <dbReference type="NCBI Taxonomy" id="178035"/>
    <lineage>
        <taxon>Eukaryota</taxon>
        <taxon>Metazoa</taxon>
        <taxon>Ecdysozoa</taxon>
        <taxon>Arthropoda</taxon>
        <taxon>Hexapoda</taxon>
        <taxon>Insecta</taxon>
        <taxon>Pterygota</taxon>
        <taxon>Neoptera</taxon>
        <taxon>Endopterygota</taxon>
        <taxon>Hymenoptera</taxon>
        <taxon>Apocrita</taxon>
        <taxon>Aculeata</taxon>
        <taxon>Apoidea</taxon>
        <taxon>Anthophila</taxon>
        <taxon>Halictidae</taxon>
        <taxon>Rophitinae</taxon>
        <taxon>Dufourea</taxon>
    </lineage>
</organism>
<dbReference type="EMBL" id="KQ435033">
    <property type="protein sequence ID" value="KZC14035.1"/>
    <property type="molecule type" value="Genomic_DNA"/>
</dbReference>
<accession>A0A154PQ46</accession>
<sequence length="81" mass="9455">MYETITLDNYSSCKYPKIDIVNAWFVSTPRELLSGSNIKKCRYCDDQITEVKSTNEKEIGILGRRMVMYEKRAEYAQSPFS</sequence>
<dbReference type="AlphaFoldDB" id="A0A154PQ46"/>
<keyword evidence="2" id="KW-1185">Reference proteome</keyword>